<evidence type="ECO:0000256" key="1">
    <source>
        <dbReference type="SAM" id="Phobius"/>
    </source>
</evidence>
<comment type="caution">
    <text evidence="2">The sequence shown here is derived from an EMBL/GenBank/DDBJ whole genome shotgun (WGS) entry which is preliminary data.</text>
</comment>
<accession>A0A2S8NVF4</accession>
<organism evidence="2 3">
    <name type="scientific">Candidatus Phytoplasma phoenicium</name>
    <dbReference type="NCBI Taxonomy" id="198422"/>
    <lineage>
        <taxon>Bacteria</taxon>
        <taxon>Bacillati</taxon>
        <taxon>Mycoplasmatota</taxon>
        <taxon>Mollicutes</taxon>
        <taxon>Acholeplasmatales</taxon>
        <taxon>Acholeplasmataceae</taxon>
        <taxon>Candidatus Phytoplasma</taxon>
        <taxon>16SrIX (Pigeon pea witches'-broom group)</taxon>
    </lineage>
</organism>
<dbReference type="Proteomes" id="UP000238672">
    <property type="component" value="Unassembled WGS sequence"/>
</dbReference>
<dbReference type="EMBL" id="PUUG01000002">
    <property type="protein sequence ID" value="PQP79953.1"/>
    <property type="molecule type" value="Genomic_DNA"/>
</dbReference>
<evidence type="ECO:0000313" key="3">
    <source>
        <dbReference type="Proteomes" id="UP000238672"/>
    </source>
</evidence>
<gene>
    <name evidence="2" type="ORF">C6B37_00135</name>
</gene>
<keyword evidence="1" id="KW-1133">Transmembrane helix</keyword>
<name>A0A2S8NVF4_9MOLU</name>
<feature type="transmembrane region" description="Helical" evidence="1">
    <location>
        <begin position="6"/>
        <end position="27"/>
    </location>
</feature>
<sequence length="70" mass="8461">MLKMELPLWFLYINCILIIVVILFTSEKNVIDSFAEQYGNYKTPKSEFFINFFIFCLVFLLFYHSFCLIK</sequence>
<evidence type="ECO:0000313" key="2">
    <source>
        <dbReference type="EMBL" id="PQP79953.1"/>
    </source>
</evidence>
<proteinExistence type="predicted"/>
<reference evidence="2 3" key="1">
    <citation type="submission" date="2018-02" db="EMBL/GenBank/DDBJ databases">
        <title>Metagenomics reveals mixed infection of spiroplasma and phytoplasma in chicory.</title>
        <authorList>
            <person name="Polano C."/>
            <person name="Moruzzi S."/>
            <person name="Ermacora P."/>
            <person name="Ferrini F."/>
            <person name="Martini M."/>
            <person name="Firrao G."/>
        </authorList>
    </citation>
    <scope>NUCLEOTIDE SEQUENCE [LARGE SCALE GENOMIC DNA]</scope>
    <source>
        <strain evidence="2 3">ChiP</strain>
    </source>
</reference>
<keyword evidence="3" id="KW-1185">Reference proteome</keyword>
<protein>
    <submittedName>
        <fullName evidence="2">Uncharacterized protein</fullName>
    </submittedName>
</protein>
<dbReference type="AlphaFoldDB" id="A0A2S8NVF4"/>
<feature type="transmembrane region" description="Helical" evidence="1">
    <location>
        <begin position="48"/>
        <end position="66"/>
    </location>
</feature>
<keyword evidence="1" id="KW-0812">Transmembrane</keyword>
<keyword evidence="1" id="KW-0472">Membrane</keyword>